<dbReference type="KEGG" id="mus:103999896"/>
<accession>A0A804KT70</accession>
<evidence type="ECO:0000313" key="9">
    <source>
        <dbReference type="EnsemblPlants" id="Ma10_p06260.1"/>
    </source>
</evidence>
<comment type="similarity">
    <text evidence="1">Belongs to the FLX family.</text>
</comment>
<reference evidence="8" key="1">
    <citation type="submission" date="2021-03" db="EMBL/GenBank/DDBJ databases">
        <authorList>
            <consortium name="Genoscope - CEA"/>
            <person name="William W."/>
        </authorList>
    </citation>
    <scope>NUCLEOTIDE SEQUENCE</scope>
    <source>
        <strain evidence="8">Doubled-haploid Pahang</strain>
    </source>
</reference>
<evidence type="ECO:0000313" key="8">
    <source>
        <dbReference type="EMBL" id="CAG1852506.1"/>
    </source>
</evidence>
<feature type="region of interest" description="Disordered" evidence="7">
    <location>
        <begin position="276"/>
        <end position="300"/>
    </location>
</feature>
<protein>
    <submittedName>
        <fullName evidence="8">(wild Malaysian banana) hypothetical protein</fullName>
    </submittedName>
</protein>
<dbReference type="OrthoDB" id="1928946at2759"/>
<name>A0A804KT70_MUSAM</name>
<feature type="region of interest" description="Disordered" evidence="7">
    <location>
        <begin position="1"/>
        <end position="27"/>
    </location>
</feature>
<dbReference type="EMBL" id="HG996476">
    <property type="protein sequence ID" value="CAG1852506.1"/>
    <property type="molecule type" value="Genomic_DNA"/>
</dbReference>
<dbReference type="PANTHER" id="PTHR33405">
    <property type="entry name" value="PROTEIN FLX-LIKE 2"/>
    <property type="match status" value="1"/>
</dbReference>
<evidence type="ECO:0000256" key="7">
    <source>
        <dbReference type="SAM" id="MobiDB-lite"/>
    </source>
</evidence>
<dbReference type="Proteomes" id="UP000012960">
    <property type="component" value="Unplaced"/>
</dbReference>
<sequence>MAGRGRPAHALPVRGSPPSLLGRPPPRAAIHPADEPLLVRRAPVPSSILALEDRLAAQHRQIQVLLVDNQQLAASHVALKQDLSASKHELRLAAASAAETKAAKDAEVREVYERSLKAEAEARALEGMRAELAQVRSDVQSLGAVRHELVEQLQGLKGQLSSARAEHKQADTVMAEIEIMRKEIQKGRAAIEFEKKVHADNTEQSQIMENNMVLMAREIEKLHAELANTEKKAQVAAAASANSGSGYAGTYGNPGMAYAANFAGPHNFHQVQRTVDNDPQFGSSAVPHGQYDIQQTYARR</sequence>
<reference evidence="9" key="2">
    <citation type="submission" date="2021-05" db="UniProtKB">
        <authorList>
            <consortium name="EnsemblPlants"/>
        </authorList>
    </citation>
    <scope>IDENTIFICATION</scope>
    <source>
        <strain evidence="9">subsp. malaccensis</strain>
    </source>
</reference>
<keyword evidence="10" id="KW-1185">Reference proteome</keyword>
<keyword evidence="2" id="KW-0217">Developmental protein</keyword>
<dbReference type="Gramene" id="Ma10_t06260.1">
    <property type="protein sequence ID" value="Ma10_p06260.1"/>
    <property type="gene ID" value="Ma10_g06260"/>
</dbReference>
<dbReference type="OMA" id="NVPFENQ"/>
<gene>
    <name evidence="8" type="ORF">GSMUA_307320.1</name>
</gene>
<keyword evidence="5" id="KW-0287">Flowering</keyword>
<evidence type="ECO:0000313" key="10">
    <source>
        <dbReference type="Proteomes" id="UP000012960"/>
    </source>
</evidence>
<feature type="coiled-coil region" evidence="6">
    <location>
        <begin position="212"/>
        <end position="239"/>
    </location>
</feature>
<dbReference type="GO" id="GO:0030154">
    <property type="term" value="P:cell differentiation"/>
    <property type="evidence" value="ECO:0007669"/>
    <property type="project" value="UniProtKB-KW"/>
</dbReference>
<evidence type="ECO:0000256" key="4">
    <source>
        <dbReference type="ARBA" id="ARBA00023054"/>
    </source>
</evidence>
<dbReference type="EnsemblPlants" id="Ma10_t06260.1">
    <property type="protein sequence ID" value="Ma10_p06260.1"/>
    <property type="gene ID" value="Ma10_g06260"/>
</dbReference>
<evidence type="ECO:0000256" key="6">
    <source>
        <dbReference type="SAM" id="Coils"/>
    </source>
</evidence>
<dbReference type="AlphaFoldDB" id="A0A804KT70"/>
<evidence type="ECO:0000256" key="2">
    <source>
        <dbReference type="ARBA" id="ARBA00022473"/>
    </source>
</evidence>
<evidence type="ECO:0000256" key="5">
    <source>
        <dbReference type="ARBA" id="ARBA00023089"/>
    </source>
</evidence>
<keyword evidence="3" id="KW-0221">Differentiation</keyword>
<evidence type="ECO:0000256" key="3">
    <source>
        <dbReference type="ARBA" id="ARBA00022782"/>
    </source>
</evidence>
<organism evidence="9 10">
    <name type="scientific">Musa acuminata subsp. malaccensis</name>
    <name type="common">Wild banana</name>
    <name type="synonym">Musa malaccensis</name>
    <dbReference type="NCBI Taxonomy" id="214687"/>
    <lineage>
        <taxon>Eukaryota</taxon>
        <taxon>Viridiplantae</taxon>
        <taxon>Streptophyta</taxon>
        <taxon>Embryophyta</taxon>
        <taxon>Tracheophyta</taxon>
        <taxon>Spermatophyta</taxon>
        <taxon>Magnoliopsida</taxon>
        <taxon>Liliopsida</taxon>
        <taxon>Zingiberales</taxon>
        <taxon>Musaceae</taxon>
        <taxon>Musa</taxon>
    </lineage>
</organism>
<proteinExistence type="inferred from homology"/>
<keyword evidence="4 6" id="KW-0175">Coiled coil</keyword>
<evidence type="ECO:0000256" key="1">
    <source>
        <dbReference type="ARBA" id="ARBA00005405"/>
    </source>
</evidence>
<dbReference type="InterPro" id="IPR040353">
    <property type="entry name" value="FLX/FLX-like"/>
</dbReference>
<dbReference type="PANTHER" id="PTHR33405:SF17">
    <property type="entry name" value="PROTEIN FLC EXPRESSOR"/>
    <property type="match status" value="1"/>
</dbReference>
<dbReference type="GO" id="GO:0009908">
    <property type="term" value="P:flower development"/>
    <property type="evidence" value="ECO:0007669"/>
    <property type="project" value="UniProtKB-KW"/>
</dbReference>